<evidence type="ECO:0000313" key="1">
    <source>
        <dbReference type="EMBL" id="CEK49620.1"/>
    </source>
</evidence>
<accession>A0A0B6Y269</accession>
<dbReference type="EMBL" id="HACG01002755">
    <property type="protein sequence ID" value="CEK49620.1"/>
    <property type="molecule type" value="Transcribed_RNA"/>
</dbReference>
<gene>
    <name evidence="1" type="primary">ORF8351</name>
</gene>
<reference evidence="1" key="1">
    <citation type="submission" date="2014-12" db="EMBL/GenBank/DDBJ databases">
        <title>Insight into the proteome of Arion vulgaris.</title>
        <authorList>
            <person name="Aradska J."/>
            <person name="Bulat T."/>
            <person name="Smidak R."/>
            <person name="Sarate P."/>
            <person name="Gangsoo J."/>
            <person name="Sialana F."/>
            <person name="Bilban M."/>
            <person name="Lubec G."/>
        </authorList>
    </citation>
    <scope>NUCLEOTIDE SEQUENCE</scope>
    <source>
        <tissue evidence="1">Skin</tissue>
    </source>
</reference>
<protein>
    <submittedName>
        <fullName evidence="1">Uncharacterized protein</fullName>
    </submittedName>
</protein>
<feature type="non-terminal residue" evidence="1">
    <location>
        <position position="1"/>
    </location>
</feature>
<proteinExistence type="predicted"/>
<organism evidence="1">
    <name type="scientific">Arion vulgaris</name>
    <dbReference type="NCBI Taxonomy" id="1028688"/>
    <lineage>
        <taxon>Eukaryota</taxon>
        <taxon>Metazoa</taxon>
        <taxon>Spiralia</taxon>
        <taxon>Lophotrochozoa</taxon>
        <taxon>Mollusca</taxon>
        <taxon>Gastropoda</taxon>
        <taxon>Heterobranchia</taxon>
        <taxon>Euthyneura</taxon>
        <taxon>Panpulmonata</taxon>
        <taxon>Eupulmonata</taxon>
        <taxon>Stylommatophora</taxon>
        <taxon>Helicina</taxon>
        <taxon>Arionoidea</taxon>
        <taxon>Arionidae</taxon>
        <taxon>Arion</taxon>
    </lineage>
</organism>
<dbReference type="AlphaFoldDB" id="A0A0B6Y269"/>
<sequence length="54" mass="6293">CFMCVCVQQKASVSLPVLCDVYKKTEAQISEVYFKWLLSVPCDTWKYCKYGFIV</sequence>
<name>A0A0B6Y269_9EUPU</name>